<protein>
    <recommendedName>
        <fullName evidence="2">Glycosyltransferase</fullName>
    </recommendedName>
</protein>
<proteinExistence type="predicted"/>
<name>A0AAU8K2S6_9ACTN</name>
<dbReference type="RefSeq" id="WP_354643846.1">
    <property type="nucleotide sequence ID" value="NZ_CP159872.1"/>
</dbReference>
<evidence type="ECO:0008006" key="2">
    <source>
        <dbReference type="Google" id="ProtNLM"/>
    </source>
</evidence>
<sequence>MPDLIMLVPTRGRPENLWQLWLAFRETCTADTLLVAITDDDDPHLPGYEQRYDWAAGDPRLRHITGPRLRLGGTLNAAAPVYAHQCPRIGFLGDDHRPRTVGWDSRYIEALDALGTGLVYGDDLIQHQALPTQVAMTSDIVLATDHMVPPGIVHLYADNAWLTLGQALGSITYLPDVVVEHCHPIAGRAAWDEGYAEANTDERSDADREVFERWRANDLDLWVQQIREYLR</sequence>
<dbReference type="InterPro" id="IPR029044">
    <property type="entry name" value="Nucleotide-diphossugar_trans"/>
</dbReference>
<dbReference type="KEGG" id="kcm:ABWK59_30355"/>
<evidence type="ECO:0000313" key="1">
    <source>
        <dbReference type="EMBL" id="XCM82911.1"/>
    </source>
</evidence>
<reference evidence="1" key="1">
    <citation type="submission" date="2024-06" db="EMBL/GenBank/DDBJ databases">
        <title>The genome sequences of Kitasatospora sp. strain HUAS MG31.</title>
        <authorList>
            <person name="Mo P."/>
        </authorList>
    </citation>
    <scope>NUCLEOTIDE SEQUENCE</scope>
    <source>
        <strain evidence="1">HUAS MG31</strain>
    </source>
</reference>
<gene>
    <name evidence="1" type="ORF">ABWK59_30355</name>
</gene>
<organism evidence="1">
    <name type="scientific">Kitasatospora camelliae</name>
    <dbReference type="NCBI Taxonomy" id="3156397"/>
    <lineage>
        <taxon>Bacteria</taxon>
        <taxon>Bacillati</taxon>
        <taxon>Actinomycetota</taxon>
        <taxon>Actinomycetes</taxon>
        <taxon>Kitasatosporales</taxon>
        <taxon>Streptomycetaceae</taxon>
        <taxon>Kitasatospora</taxon>
    </lineage>
</organism>
<dbReference type="AlphaFoldDB" id="A0AAU8K2S6"/>
<accession>A0AAU8K2S6</accession>
<dbReference type="SUPFAM" id="SSF53448">
    <property type="entry name" value="Nucleotide-diphospho-sugar transferases"/>
    <property type="match status" value="1"/>
</dbReference>
<dbReference type="EMBL" id="CP159872">
    <property type="protein sequence ID" value="XCM82911.1"/>
    <property type="molecule type" value="Genomic_DNA"/>
</dbReference>